<dbReference type="PROSITE" id="PS00061">
    <property type="entry name" value="ADH_SHORT"/>
    <property type="match status" value="1"/>
</dbReference>
<dbReference type="Pfam" id="PF13561">
    <property type="entry name" value="adh_short_C2"/>
    <property type="match status" value="1"/>
</dbReference>
<evidence type="ECO:0000259" key="3">
    <source>
        <dbReference type="SMART" id="SM00822"/>
    </source>
</evidence>
<dbReference type="InterPro" id="IPR020904">
    <property type="entry name" value="Sc_DH/Rdtase_CS"/>
</dbReference>
<accession>A0ABQ5LQ07</accession>
<dbReference type="NCBIfam" id="NF005559">
    <property type="entry name" value="PRK07231.1"/>
    <property type="match status" value="1"/>
</dbReference>
<dbReference type="PRINTS" id="PR00080">
    <property type="entry name" value="SDRFAMILY"/>
</dbReference>
<keyword evidence="5" id="KW-1185">Reference proteome</keyword>
<keyword evidence="2" id="KW-0560">Oxidoreductase</keyword>
<organism evidence="4 5">
    <name type="scientific">Sinisalibacter aestuarii</name>
    <dbReference type="NCBI Taxonomy" id="2949426"/>
    <lineage>
        <taxon>Bacteria</taxon>
        <taxon>Pseudomonadati</taxon>
        <taxon>Pseudomonadota</taxon>
        <taxon>Alphaproteobacteria</taxon>
        <taxon>Rhodobacterales</taxon>
        <taxon>Roseobacteraceae</taxon>
        <taxon>Sinisalibacter</taxon>
    </lineage>
</organism>
<dbReference type="PANTHER" id="PTHR42760">
    <property type="entry name" value="SHORT-CHAIN DEHYDROGENASES/REDUCTASES FAMILY MEMBER"/>
    <property type="match status" value="1"/>
</dbReference>
<dbReference type="InterPro" id="IPR002347">
    <property type="entry name" value="SDR_fam"/>
</dbReference>
<dbReference type="Gene3D" id="3.40.50.720">
    <property type="entry name" value="NAD(P)-binding Rossmann-like Domain"/>
    <property type="match status" value="1"/>
</dbReference>
<dbReference type="PANTHER" id="PTHR42760:SF133">
    <property type="entry name" value="3-OXOACYL-[ACYL-CARRIER-PROTEIN] REDUCTASE"/>
    <property type="match status" value="1"/>
</dbReference>
<evidence type="ECO:0000256" key="2">
    <source>
        <dbReference type="ARBA" id="ARBA00023002"/>
    </source>
</evidence>
<dbReference type="RefSeq" id="WP_281841021.1">
    <property type="nucleotide sequence ID" value="NZ_BROH01000001.1"/>
</dbReference>
<comment type="similarity">
    <text evidence="1">Belongs to the short-chain dehydrogenases/reductases (SDR) family.</text>
</comment>
<dbReference type="EMBL" id="BROH01000001">
    <property type="protein sequence ID" value="GKY87089.1"/>
    <property type="molecule type" value="Genomic_DNA"/>
</dbReference>
<name>A0ABQ5LQ07_9RHOB</name>
<evidence type="ECO:0000313" key="5">
    <source>
        <dbReference type="Proteomes" id="UP001144205"/>
    </source>
</evidence>
<feature type="domain" description="Ketoreductase" evidence="3">
    <location>
        <begin position="7"/>
        <end position="189"/>
    </location>
</feature>
<sequence length="262" mass="27464">MDRLKGRNCLVTGSARGIGQAIAKAVMLEGGNVTFVDLDGSVADVAREAEKEVGGAGRAIGVQADVTKRDQVRAAIEKTVEEFGSLNVMFNNAGINPPLNFMDVTEENWELVMRVNAWSVLMGTQEAARQMIAQGTGGKVINTGSVAGRQGYGNMAPYSASKAAVLSMTQAAARALAPQKITVNSFAPAVVETPLWEQLDADLHKIGSTKVPGEAVTAFSSLIPLGAAKPEDLTGTALFLASSDSDYMTGQTVLIDGGRFML</sequence>
<reference evidence="4" key="1">
    <citation type="journal article" date="2023" name="Int. J. Syst. Evol. Microbiol.">
        <title>Sinisalibacter aestuarii sp. nov., isolated from estuarine sediment of the Arakawa River.</title>
        <authorList>
            <person name="Arafat S.T."/>
            <person name="Hirano S."/>
            <person name="Sato A."/>
            <person name="Takeuchi K."/>
            <person name="Yasuda T."/>
            <person name="Terahara T."/>
            <person name="Hamada M."/>
            <person name="Kobayashi T."/>
        </authorList>
    </citation>
    <scope>NUCLEOTIDE SEQUENCE</scope>
    <source>
        <strain evidence="4">B-399</strain>
    </source>
</reference>
<dbReference type="InterPro" id="IPR036291">
    <property type="entry name" value="NAD(P)-bd_dom_sf"/>
</dbReference>
<protein>
    <submittedName>
        <fullName evidence="4">Sorbitol dehydrogenase</fullName>
    </submittedName>
</protein>
<gene>
    <name evidence="4" type="primary">smoS_2</name>
    <name evidence="4" type="ORF">STA1M1_09580</name>
</gene>
<evidence type="ECO:0000256" key="1">
    <source>
        <dbReference type="ARBA" id="ARBA00006484"/>
    </source>
</evidence>
<comment type="caution">
    <text evidence="4">The sequence shown here is derived from an EMBL/GenBank/DDBJ whole genome shotgun (WGS) entry which is preliminary data.</text>
</comment>
<proteinExistence type="inferred from homology"/>
<dbReference type="InterPro" id="IPR057326">
    <property type="entry name" value="KR_dom"/>
</dbReference>
<dbReference type="SUPFAM" id="SSF51735">
    <property type="entry name" value="NAD(P)-binding Rossmann-fold domains"/>
    <property type="match status" value="1"/>
</dbReference>
<dbReference type="SMART" id="SM00822">
    <property type="entry name" value="PKS_KR"/>
    <property type="match status" value="1"/>
</dbReference>
<evidence type="ECO:0000313" key="4">
    <source>
        <dbReference type="EMBL" id="GKY87089.1"/>
    </source>
</evidence>
<dbReference type="PRINTS" id="PR00081">
    <property type="entry name" value="GDHRDH"/>
</dbReference>
<dbReference type="Proteomes" id="UP001144205">
    <property type="component" value="Unassembled WGS sequence"/>
</dbReference>